<dbReference type="Gramene" id="Pp3c21_14350V3.2">
    <property type="protein sequence ID" value="Pp3c21_14350V3.2"/>
    <property type="gene ID" value="Pp3c21_14350"/>
</dbReference>
<dbReference type="KEGG" id="ppp:112274385"/>
<proteinExistence type="predicted"/>
<name>A0A2K1IRW9_PHYPA</name>
<dbReference type="RefSeq" id="XP_024359609.1">
    <property type="nucleotide sequence ID" value="XM_024503841.2"/>
</dbReference>
<dbReference type="EnsemblPlants" id="Pp3c21_14350V3.2">
    <property type="protein sequence ID" value="Pp3c21_14350V3.2"/>
    <property type="gene ID" value="Pp3c21_14350"/>
</dbReference>
<organism evidence="2">
    <name type="scientific">Physcomitrium patens</name>
    <name type="common">Spreading-leaved earth moss</name>
    <name type="synonym">Physcomitrella patens</name>
    <dbReference type="NCBI Taxonomy" id="3218"/>
    <lineage>
        <taxon>Eukaryota</taxon>
        <taxon>Viridiplantae</taxon>
        <taxon>Streptophyta</taxon>
        <taxon>Embryophyta</taxon>
        <taxon>Bryophyta</taxon>
        <taxon>Bryophytina</taxon>
        <taxon>Bryopsida</taxon>
        <taxon>Funariidae</taxon>
        <taxon>Funariales</taxon>
        <taxon>Funariaceae</taxon>
        <taxon>Physcomitrium</taxon>
    </lineage>
</organism>
<reference evidence="2 4" key="1">
    <citation type="journal article" date="2008" name="Science">
        <title>The Physcomitrella genome reveals evolutionary insights into the conquest of land by plants.</title>
        <authorList>
            <person name="Rensing S."/>
            <person name="Lang D."/>
            <person name="Zimmer A."/>
            <person name="Terry A."/>
            <person name="Salamov A."/>
            <person name="Shapiro H."/>
            <person name="Nishiyama T."/>
            <person name="Perroud P.-F."/>
            <person name="Lindquist E."/>
            <person name="Kamisugi Y."/>
            <person name="Tanahashi T."/>
            <person name="Sakakibara K."/>
            <person name="Fujita T."/>
            <person name="Oishi K."/>
            <person name="Shin-I T."/>
            <person name="Kuroki Y."/>
            <person name="Toyoda A."/>
            <person name="Suzuki Y."/>
            <person name="Hashimoto A."/>
            <person name="Yamaguchi K."/>
            <person name="Sugano A."/>
            <person name="Kohara Y."/>
            <person name="Fujiyama A."/>
            <person name="Anterola A."/>
            <person name="Aoki S."/>
            <person name="Ashton N."/>
            <person name="Barbazuk W.B."/>
            <person name="Barker E."/>
            <person name="Bennetzen J."/>
            <person name="Bezanilla M."/>
            <person name="Blankenship R."/>
            <person name="Cho S.H."/>
            <person name="Dutcher S."/>
            <person name="Estelle M."/>
            <person name="Fawcett J.A."/>
            <person name="Gundlach H."/>
            <person name="Hanada K."/>
            <person name="Heyl A."/>
            <person name="Hicks K.A."/>
            <person name="Hugh J."/>
            <person name="Lohr M."/>
            <person name="Mayer K."/>
            <person name="Melkozernov A."/>
            <person name="Murata T."/>
            <person name="Nelson D."/>
            <person name="Pils B."/>
            <person name="Prigge M."/>
            <person name="Reiss B."/>
            <person name="Renner T."/>
            <person name="Rombauts S."/>
            <person name="Rushton P."/>
            <person name="Sanderfoot A."/>
            <person name="Schween G."/>
            <person name="Shiu S.-H."/>
            <person name="Stueber K."/>
            <person name="Theodoulou F.L."/>
            <person name="Tu H."/>
            <person name="Van de Peer Y."/>
            <person name="Verrier P.J."/>
            <person name="Waters E."/>
            <person name="Wood A."/>
            <person name="Yang L."/>
            <person name="Cove D."/>
            <person name="Cuming A."/>
            <person name="Hasebe M."/>
            <person name="Lucas S."/>
            <person name="Mishler D.B."/>
            <person name="Reski R."/>
            <person name="Grigoriev I."/>
            <person name="Quatrano R.S."/>
            <person name="Boore J.L."/>
        </authorList>
    </citation>
    <scope>NUCLEOTIDE SEQUENCE [LARGE SCALE GENOMIC DNA]</scope>
    <source>
        <strain evidence="3 4">cv. Gransden 2004</strain>
    </source>
</reference>
<sequence length="307" mass="32832">MSAWALHAKRKEPEEAVVELLRNVSLSPPKRVRVTDPSVPTNSWPTPRFEPEVETQPSQSKTDLFFFDQALVSPPPSPSPPQRVPIANPTGGIEDKPVLLYKLVNHPLFSGGSPTGPQELPPSLDASGALAACKGIVNNGFSVESGLASSDLANSSSTWTDLFEALDLQSKKPSLPTRRLQRTSSCSSLPRVASSMVDTSMEEEIDAQPGGQLTVIPHSSSTSVVPAASNLDESFPSSHRSFLGADSRHEMADNVDAMDLMEETTAGDGVATGSGTQFGSPIPTYGSTQWEPCDVFKAPYSKVMWSH</sequence>
<dbReference type="EnsemblPlants" id="Pp3c21_14350V3.1">
    <property type="protein sequence ID" value="Pp3c21_14350V3.1"/>
    <property type="gene ID" value="Pp3c21_14350"/>
</dbReference>
<evidence type="ECO:0000313" key="2">
    <source>
        <dbReference type="EMBL" id="PNR32029.1"/>
    </source>
</evidence>
<evidence type="ECO:0000313" key="4">
    <source>
        <dbReference type="Proteomes" id="UP000006727"/>
    </source>
</evidence>
<feature type="region of interest" description="Disordered" evidence="1">
    <location>
        <begin position="30"/>
        <end position="60"/>
    </location>
</feature>
<dbReference type="AlphaFoldDB" id="A0A2K1IRW9"/>
<dbReference type="OrthoDB" id="1936718at2759"/>
<evidence type="ECO:0000256" key="1">
    <source>
        <dbReference type="SAM" id="MobiDB-lite"/>
    </source>
</evidence>
<reference evidence="2 4" key="2">
    <citation type="journal article" date="2018" name="Plant J.">
        <title>The Physcomitrella patens chromosome-scale assembly reveals moss genome structure and evolution.</title>
        <authorList>
            <person name="Lang D."/>
            <person name="Ullrich K.K."/>
            <person name="Murat F."/>
            <person name="Fuchs J."/>
            <person name="Jenkins J."/>
            <person name="Haas F.B."/>
            <person name="Piednoel M."/>
            <person name="Gundlach H."/>
            <person name="Van Bel M."/>
            <person name="Meyberg R."/>
            <person name="Vives C."/>
            <person name="Morata J."/>
            <person name="Symeonidi A."/>
            <person name="Hiss M."/>
            <person name="Muchero W."/>
            <person name="Kamisugi Y."/>
            <person name="Saleh O."/>
            <person name="Blanc G."/>
            <person name="Decker E.L."/>
            <person name="van Gessel N."/>
            <person name="Grimwood J."/>
            <person name="Hayes R.D."/>
            <person name="Graham S.W."/>
            <person name="Gunter L.E."/>
            <person name="McDaniel S.F."/>
            <person name="Hoernstein S.N.W."/>
            <person name="Larsson A."/>
            <person name="Li F.W."/>
            <person name="Perroud P.F."/>
            <person name="Phillips J."/>
            <person name="Ranjan P."/>
            <person name="Rokshar D.S."/>
            <person name="Rothfels C.J."/>
            <person name="Schneider L."/>
            <person name="Shu S."/>
            <person name="Stevenson D.W."/>
            <person name="Thummler F."/>
            <person name="Tillich M."/>
            <person name="Villarreal Aguilar J.C."/>
            <person name="Widiez T."/>
            <person name="Wong G.K."/>
            <person name="Wymore A."/>
            <person name="Zhang Y."/>
            <person name="Zimmer A.D."/>
            <person name="Quatrano R.S."/>
            <person name="Mayer K.F.X."/>
            <person name="Goodstein D."/>
            <person name="Casacuberta J.M."/>
            <person name="Vandepoele K."/>
            <person name="Reski R."/>
            <person name="Cuming A.C."/>
            <person name="Tuskan G.A."/>
            <person name="Maumus F."/>
            <person name="Salse J."/>
            <person name="Schmutz J."/>
            <person name="Rensing S.A."/>
        </authorList>
    </citation>
    <scope>NUCLEOTIDE SEQUENCE [LARGE SCALE GENOMIC DNA]</scope>
    <source>
        <strain evidence="3 4">cv. Gransden 2004</strain>
    </source>
</reference>
<accession>A0A2K1IRW9</accession>
<dbReference type="Gramene" id="Pp3c21_14350V3.1">
    <property type="protein sequence ID" value="Pp3c21_14350V3.1"/>
    <property type="gene ID" value="Pp3c21_14350"/>
</dbReference>
<dbReference type="EMBL" id="ABEU02000021">
    <property type="protein sequence ID" value="PNR32029.1"/>
    <property type="molecule type" value="Genomic_DNA"/>
</dbReference>
<gene>
    <name evidence="3" type="primary">LOC112274385</name>
    <name evidence="2" type="ORF">PHYPA_026154</name>
</gene>
<keyword evidence="4" id="KW-1185">Reference proteome</keyword>
<dbReference type="GeneID" id="112274385"/>
<protein>
    <submittedName>
        <fullName evidence="2 3">Uncharacterized protein</fullName>
    </submittedName>
</protein>
<evidence type="ECO:0000313" key="3">
    <source>
        <dbReference type="EnsemblPlants" id="Pp3c21_14350V3.1"/>
    </source>
</evidence>
<reference evidence="3" key="3">
    <citation type="submission" date="2020-12" db="UniProtKB">
        <authorList>
            <consortium name="EnsemblPlants"/>
        </authorList>
    </citation>
    <scope>IDENTIFICATION</scope>
</reference>
<dbReference type="Proteomes" id="UP000006727">
    <property type="component" value="Chromosome 21"/>
</dbReference>
<dbReference type="PaxDb" id="3218-PP1S132_162V6.1"/>